<evidence type="ECO:0000256" key="2">
    <source>
        <dbReference type="ARBA" id="ARBA00022692"/>
    </source>
</evidence>
<evidence type="ECO:0000256" key="3">
    <source>
        <dbReference type="ARBA" id="ARBA00022989"/>
    </source>
</evidence>
<dbReference type="PANTHER" id="PTHR23501:SF154">
    <property type="entry name" value="MULTIDRUG-EFFLUX TRANSPORTER RV1634-RELATED"/>
    <property type="match status" value="1"/>
</dbReference>
<dbReference type="PANTHER" id="PTHR23501">
    <property type="entry name" value="MAJOR FACILITATOR SUPERFAMILY"/>
    <property type="match status" value="1"/>
</dbReference>
<dbReference type="OrthoDB" id="9778875at2"/>
<dbReference type="InterPro" id="IPR036259">
    <property type="entry name" value="MFS_trans_sf"/>
</dbReference>
<dbReference type="SUPFAM" id="SSF103473">
    <property type="entry name" value="MFS general substrate transporter"/>
    <property type="match status" value="1"/>
</dbReference>
<dbReference type="Pfam" id="PF07690">
    <property type="entry name" value="MFS_1"/>
    <property type="match status" value="1"/>
</dbReference>
<dbReference type="STRING" id="115433.SAMN05421835_10459"/>
<dbReference type="GO" id="GO:0022857">
    <property type="term" value="F:transmembrane transporter activity"/>
    <property type="evidence" value="ECO:0007669"/>
    <property type="project" value="InterPro"/>
</dbReference>
<name>A0A1I3PVL2_9PSEU</name>
<evidence type="ECO:0000259" key="6">
    <source>
        <dbReference type="PROSITE" id="PS50850"/>
    </source>
</evidence>
<feature type="transmembrane region" description="Helical" evidence="5">
    <location>
        <begin position="77"/>
        <end position="97"/>
    </location>
</feature>
<dbReference type="EMBL" id="FORP01000004">
    <property type="protein sequence ID" value="SFJ25327.1"/>
    <property type="molecule type" value="Genomic_DNA"/>
</dbReference>
<feature type="transmembrane region" description="Helical" evidence="5">
    <location>
        <begin position="314"/>
        <end position="336"/>
    </location>
</feature>
<feature type="transmembrane region" description="Helical" evidence="5">
    <location>
        <begin position="103"/>
        <end position="125"/>
    </location>
</feature>
<dbReference type="RefSeq" id="WP_091505278.1">
    <property type="nucleotide sequence ID" value="NZ_FORP01000004.1"/>
</dbReference>
<feature type="transmembrane region" description="Helical" evidence="5">
    <location>
        <begin position="12"/>
        <end position="42"/>
    </location>
</feature>
<evidence type="ECO:0000313" key="7">
    <source>
        <dbReference type="EMBL" id="SFJ25327.1"/>
    </source>
</evidence>
<dbReference type="InterPro" id="IPR020846">
    <property type="entry name" value="MFS_dom"/>
</dbReference>
<feature type="transmembrane region" description="Helical" evidence="5">
    <location>
        <begin position="137"/>
        <end position="158"/>
    </location>
</feature>
<feature type="transmembrane region" description="Helical" evidence="5">
    <location>
        <begin position="48"/>
        <end position="65"/>
    </location>
</feature>
<feature type="transmembrane region" description="Helical" evidence="5">
    <location>
        <begin position="250"/>
        <end position="274"/>
    </location>
</feature>
<feature type="transmembrane region" description="Helical" evidence="5">
    <location>
        <begin position="222"/>
        <end position="238"/>
    </location>
</feature>
<keyword evidence="8" id="KW-1185">Reference proteome</keyword>
<dbReference type="GO" id="GO:0005886">
    <property type="term" value="C:plasma membrane"/>
    <property type="evidence" value="ECO:0007669"/>
    <property type="project" value="UniProtKB-SubCell"/>
</dbReference>
<reference evidence="7 8" key="1">
    <citation type="submission" date="2016-10" db="EMBL/GenBank/DDBJ databases">
        <authorList>
            <person name="de Groot N.N."/>
        </authorList>
    </citation>
    <scope>NUCLEOTIDE SEQUENCE [LARGE SCALE GENOMIC DNA]</scope>
    <source>
        <strain evidence="7 8">DSM 44468</strain>
    </source>
</reference>
<dbReference type="InterPro" id="IPR011701">
    <property type="entry name" value="MFS"/>
</dbReference>
<dbReference type="Gene3D" id="1.20.1250.20">
    <property type="entry name" value="MFS general substrate transporter like domains"/>
    <property type="match status" value="2"/>
</dbReference>
<evidence type="ECO:0000256" key="1">
    <source>
        <dbReference type="ARBA" id="ARBA00004651"/>
    </source>
</evidence>
<keyword evidence="3 5" id="KW-1133">Transmembrane helix</keyword>
<feature type="transmembrane region" description="Helical" evidence="5">
    <location>
        <begin position="407"/>
        <end position="426"/>
    </location>
</feature>
<gene>
    <name evidence="7" type="ORF">SAMN05421835_10459</name>
</gene>
<dbReference type="Proteomes" id="UP000199025">
    <property type="component" value="Unassembled WGS sequence"/>
</dbReference>
<sequence length="430" mass="42122">MGSKPVARGAVALAVGIVALEFGAAVTSFVASTLLPVVAAGLSARDRLGLLTAGTTLGLFVALPLAGRVVHRLGARLTLTAGLAGYLAGLGVAASAVSAELFALGQFLAGFSGGVLGVFGISSAIEHLDERLRVRVVAASSAMWILPALVGPAATLALEHWLGWRWTLLAPVPVVLLGRLFVGRAALRSARPQGPPRPVGRALLVPAGATVIAFGAGGWPVTLAGAAVAFAGAGALLPPGAGRLRRGTPAAVAALVLFAFGYFGADSLITVLLTDGYGTPLAQAAIVLSGAPLAWAVTSLLIPRLVRRHGKGAFPVAGLAVAAAGVGVVAAMLLVAPSFPAALVSWTVAGVGVGIAYPALYVMATTAGTTGLTPTELATSAIAAEAIGGVLGRAVGGALSSAPGTGGLFASYVVFALVLAGGAAAGTRAS</sequence>
<evidence type="ECO:0000256" key="5">
    <source>
        <dbReference type="SAM" id="Phobius"/>
    </source>
</evidence>
<proteinExistence type="predicted"/>
<dbReference type="AlphaFoldDB" id="A0A1I3PVL2"/>
<feature type="domain" description="Major facilitator superfamily (MFS) profile" evidence="6">
    <location>
        <begin position="9"/>
        <end position="428"/>
    </location>
</feature>
<evidence type="ECO:0000313" key="8">
    <source>
        <dbReference type="Proteomes" id="UP000199025"/>
    </source>
</evidence>
<evidence type="ECO:0000256" key="4">
    <source>
        <dbReference type="ARBA" id="ARBA00023136"/>
    </source>
</evidence>
<keyword evidence="2 5" id="KW-0812">Transmembrane</keyword>
<organism evidence="7 8">
    <name type="scientific">Amycolatopsis sacchari</name>
    <dbReference type="NCBI Taxonomy" id="115433"/>
    <lineage>
        <taxon>Bacteria</taxon>
        <taxon>Bacillati</taxon>
        <taxon>Actinomycetota</taxon>
        <taxon>Actinomycetes</taxon>
        <taxon>Pseudonocardiales</taxon>
        <taxon>Pseudonocardiaceae</taxon>
        <taxon>Amycolatopsis</taxon>
    </lineage>
</organism>
<accession>A0A1I3PVL2</accession>
<feature type="transmembrane region" description="Helical" evidence="5">
    <location>
        <begin position="164"/>
        <end position="187"/>
    </location>
</feature>
<feature type="transmembrane region" description="Helical" evidence="5">
    <location>
        <begin position="280"/>
        <end position="302"/>
    </location>
</feature>
<feature type="transmembrane region" description="Helical" evidence="5">
    <location>
        <begin position="342"/>
        <end position="364"/>
    </location>
</feature>
<comment type="subcellular location">
    <subcellularLocation>
        <location evidence="1">Cell membrane</location>
        <topology evidence="1">Multi-pass membrane protein</topology>
    </subcellularLocation>
</comment>
<protein>
    <submittedName>
        <fullName evidence="7">Predicted arabinose efflux permease, MFS family</fullName>
    </submittedName>
</protein>
<keyword evidence="4 5" id="KW-0472">Membrane</keyword>
<dbReference type="PROSITE" id="PS50850">
    <property type="entry name" value="MFS"/>
    <property type="match status" value="1"/>
</dbReference>